<accession>A0A931FSG7</accession>
<dbReference type="Pfam" id="PF05489">
    <property type="entry name" value="Phage_tail_X"/>
    <property type="match status" value="1"/>
</dbReference>
<keyword evidence="3" id="KW-1185">Reference proteome</keyword>
<evidence type="ECO:0000313" key="3">
    <source>
        <dbReference type="Proteomes" id="UP000599312"/>
    </source>
</evidence>
<evidence type="ECO:0000313" key="2">
    <source>
        <dbReference type="EMBL" id="MBF9235598.1"/>
    </source>
</evidence>
<dbReference type="Proteomes" id="UP000599312">
    <property type="component" value="Unassembled WGS sequence"/>
</dbReference>
<gene>
    <name evidence="2" type="ORF">I2H38_19735</name>
</gene>
<sequence>MATTYTTREGDTVDFIAWKFYGSTENQVVEAVLAENRGLADKGALLPPGLQITLPEIQTPAKSQGVRLWD</sequence>
<dbReference type="InterPro" id="IPR018392">
    <property type="entry name" value="LysM"/>
</dbReference>
<comment type="caution">
    <text evidence="2">The sequence shown here is derived from an EMBL/GenBank/DDBJ whole genome shotgun (WGS) entry which is preliminary data.</text>
</comment>
<feature type="domain" description="LysM" evidence="1">
    <location>
        <begin position="3"/>
        <end position="54"/>
    </location>
</feature>
<dbReference type="InterPro" id="IPR036779">
    <property type="entry name" value="LysM_dom_sf"/>
</dbReference>
<dbReference type="RefSeq" id="WP_196273590.1">
    <property type="nucleotide sequence ID" value="NZ_JADQDO010000016.1"/>
</dbReference>
<dbReference type="EMBL" id="JADQDO010000016">
    <property type="protein sequence ID" value="MBF9235598.1"/>
    <property type="molecule type" value="Genomic_DNA"/>
</dbReference>
<name>A0A931FSG7_9HYPH</name>
<organism evidence="2 3">
    <name type="scientific">Microvirga alba</name>
    <dbReference type="NCBI Taxonomy" id="2791025"/>
    <lineage>
        <taxon>Bacteria</taxon>
        <taxon>Pseudomonadati</taxon>
        <taxon>Pseudomonadota</taxon>
        <taxon>Alphaproteobacteria</taxon>
        <taxon>Hyphomicrobiales</taxon>
        <taxon>Methylobacteriaceae</taxon>
        <taxon>Microvirga</taxon>
    </lineage>
</organism>
<proteinExistence type="predicted"/>
<evidence type="ECO:0000259" key="1">
    <source>
        <dbReference type="PROSITE" id="PS51782"/>
    </source>
</evidence>
<dbReference type="CDD" id="cd00118">
    <property type="entry name" value="LysM"/>
    <property type="match status" value="1"/>
</dbReference>
<dbReference type="PROSITE" id="PS51782">
    <property type="entry name" value="LYSM"/>
    <property type="match status" value="1"/>
</dbReference>
<dbReference type="AlphaFoldDB" id="A0A931FSG7"/>
<dbReference type="InterPro" id="IPR008861">
    <property type="entry name" value="GpX-like"/>
</dbReference>
<protein>
    <submittedName>
        <fullName evidence="2">Tail protein X</fullName>
    </submittedName>
</protein>
<reference evidence="2" key="1">
    <citation type="submission" date="2020-11" db="EMBL/GenBank/DDBJ databases">
        <authorList>
            <person name="Kim M.K."/>
        </authorList>
    </citation>
    <scope>NUCLEOTIDE SEQUENCE</scope>
    <source>
        <strain evidence="2">BT350</strain>
    </source>
</reference>
<dbReference type="Gene3D" id="3.10.350.10">
    <property type="entry name" value="LysM domain"/>
    <property type="match status" value="1"/>
</dbReference>